<dbReference type="PANTHER" id="PTHR15140:SF33">
    <property type="entry name" value="LATE BLIGHT RESISTANCE PROTEIN HOMOLOG R1A-3 ISOFORM X1"/>
    <property type="match status" value="1"/>
</dbReference>
<dbReference type="SUPFAM" id="SSF52058">
    <property type="entry name" value="L domain-like"/>
    <property type="match status" value="1"/>
</dbReference>
<dbReference type="Gene3D" id="3.80.10.10">
    <property type="entry name" value="Ribonuclease Inhibitor"/>
    <property type="match status" value="1"/>
</dbReference>
<gene>
    <name evidence="2" type="primary">LOC140009910</name>
</gene>
<dbReference type="RefSeq" id="XP_071912351.1">
    <property type="nucleotide sequence ID" value="XM_072056250.1"/>
</dbReference>
<dbReference type="Proteomes" id="UP001652660">
    <property type="component" value="Chromosome 6e"/>
</dbReference>
<dbReference type="PANTHER" id="PTHR15140">
    <property type="entry name" value="TUBULIN-SPECIFIC CHAPERONE E"/>
    <property type="match status" value="1"/>
</dbReference>
<keyword evidence="1" id="KW-1185">Reference proteome</keyword>
<evidence type="ECO:0000313" key="1">
    <source>
        <dbReference type="Proteomes" id="UP001652660"/>
    </source>
</evidence>
<organism evidence="1 2">
    <name type="scientific">Coffea arabica</name>
    <name type="common">Arabian coffee</name>
    <dbReference type="NCBI Taxonomy" id="13443"/>
    <lineage>
        <taxon>Eukaryota</taxon>
        <taxon>Viridiplantae</taxon>
        <taxon>Streptophyta</taxon>
        <taxon>Embryophyta</taxon>
        <taxon>Tracheophyta</taxon>
        <taxon>Spermatophyta</taxon>
        <taxon>Magnoliopsida</taxon>
        <taxon>eudicotyledons</taxon>
        <taxon>Gunneridae</taxon>
        <taxon>Pentapetalae</taxon>
        <taxon>asterids</taxon>
        <taxon>lamiids</taxon>
        <taxon>Gentianales</taxon>
        <taxon>Rubiaceae</taxon>
        <taxon>Ixoroideae</taxon>
        <taxon>Gardenieae complex</taxon>
        <taxon>Bertiereae - Coffeeae clade</taxon>
        <taxon>Coffeeae</taxon>
        <taxon>Coffea</taxon>
    </lineage>
</organism>
<proteinExistence type="predicted"/>
<evidence type="ECO:0000313" key="2">
    <source>
        <dbReference type="RefSeq" id="XP_071912351.1"/>
    </source>
</evidence>
<sequence length="150" mass="17844">MCKLSNLETLIWRRISGTSPVSLPYAIWNLNKLRHLQLEDELCNSYYFRFPDNNLDNYSQLYDMDFLYGIYLNPRENINKLLGKFPNIRKLRSSLDLDESYKYHVAIERLRQLESLNLSCDIYPDGPYQFNIQYPSAIKKLTLSCFLKKV</sequence>
<accession>A0ABM4UYH9</accession>
<dbReference type="GeneID" id="140009910"/>
<protein>
    <submittedName>
        <fullName evidence="2">Late blight resistance protein homolog R1A-3</fullName>
    </submittedName>
</protein>
<reference evidence="2" key="1">
    <citation type="submission" date="2025-08" db="UniProtKB">
        <authorList>
            <consortium name="RefSeq"/>
        </authorList>
    </citation>
    <scope>IDENTIFICATION</scope>
    <source>
        <tissue evidence="2">Leaves</tissue>
    </source>
</reference>
<dbReference type="InterPro" id="IPR032675">
    <property type="entry name" value="LRR_dom_sf"/>
</dbReference>
<name>A0ABM4UYH9_COFAR</name>